<evidence type="ECO:0000256" key="9">
    <source>
        <dbReference type="ARBA" id="ARBA00022553"/>
    </source>
</evidence>
<evidence type="ECO:0000256" key="2">
    <source>
        <dbReference type="ARBA" id="ARBA00004406"/>
    </source>
</evidence>
<dbReference type="PIRSF" id="PIRSF009283">
    <property type="entry name" value="HPP_dOase"/>
    <property type="match status" value="1"/>
</dbReference>
<evidence type="ECO:0000256" key="12">
    <source>
        <dbReference type="ARBA" id="ARBA00022824"/>
    </source>
</evidence>
<evidence type="ECO:0000256" key="25">
    <source>
        <dbReference type="SAM" id="MobiDB-lite"/>
    </source>
</evidence>
<dbReference type="InterPro" id="IPR041735">
    <property type="entry name" value="4OHPhenylPyrv_dOase_C"/>
</dbReference>
<keyword evidence="18" id="KW-0333">Golgi apparatus</keyword>
<accession>A0A8C9N695</accession>
<dbReference type="GO" id="GO:0000139">
    <property type="term" value="C:Golgi membrane"/>
    <property type="evidence" value="ECO:0007669"/>
    <property type="project" value="UniProtKB-SubCell"/>
</dbReference>
<evidence type="ECO:0000256" key="20">
    <source>
        <dbReference type="ARBA" id="ARBA00023232"/>
    </source>
</evidence>
<evidence type="ECO:0000256" key="5">
    <source>
        <dbReference type="ARBA" id="ARBA00005877"/>
    </source>
</evidence>
<comment type="catalytic activity">
    <reaction evidence="22">
        <text>3-(4-hydroxyphenyl)pyruvate + O2 = homogentisate + CO2</text>
        <dbReference type="Rhea" id="RHEA:16189"/>
        <dbReference type="ChEBI" id="CHEBI:15379"/>
        <dbReference type="ChEBI" id="CHEBI:16169"/>
        <dbReference type="ChEBI" id="CHEBI:16526"/>
        <dbReference type="ChEBI" id="CHEBI:36242"/>
        <dbReference type="EC" id="1.13.11.27"/>
    </reaction>
    <physiologicalReaction direction="left-to-right" evidence="22">
        <dbReference type="Rhea" id="RHEA:16190"/>
    </physiologicalReaction>
</comment>
<feature type="region of interest" description="Disordered" evidence="25">
    <location>
        <begin position="111"/>
        <end position="136"/>
    </location>
</feature>
<evidence type="ECO:0000256" key="6">
    <source>
        <dbReference type="ARBA" id="ARBA00011738"/>
    </source>
</evidence>
<keyword evidence="8" id="KW-0963">Cytoplasm</keyword>
<evidence type="ECO:0000313" key="27">
    <source>
        <dbReference type="Ensembl" id="ENSSCAP00000012659.1"/>
    </source>
</evidence>
<dbReference type="InterPro" id="IPR005956">
    <property type="entry name" value="4OHPhenylPyrv_dOase"/>
</dbReference>
<dbReference type="FunFam" id="3.10.180.10:FF:000022">
    <property type="entry name" value="4-hydroxyphenylpyruvate dioxygenase"/>
    <property type="match status" value="1"/>
</dbReference>
<keyword evidence="9" id="KW-0597">Phosphoprotein</keyword>
<name>A0A8C9N695_SERCA</name>
<dbReference type="InterPro" id="IPR041736">
    <property type="entry name" value="4OHPhenylPyrv_dOase_N"/>
</dbReference>
<keyword evidence="11" id="KW-0677">Repeat</keyword>
<dbReference type="InterPro" id="IPR037523">
    <property type="entry name" value="VOC_core"/>
</dbReference>
<organism evidence="27 28">
    <name type="scientific">Serinus canaria</name>
    <name type="common">Island canary</name>
    <name type="synonym">Fringilla canaria</name>
    <dbReference type="NCBI Taxonomy" id="9135"/>
    <lineage>
        <taxon>Eukaryota</taxon>
        <taxon>Metazoa</taxon>
        <taxon>Chordata</taxon>
        <taxon>Craniata</taxon>
        <taxon>Vertebrata</taxon>
        <taxon>Euteleostomi</taxon>
        <taxon>Archelosauria</taxon>
        <taxon>Archosauria</taxon>
        <taxon>Dinosauria</taxon>
        <taxon>Saurischia</taxon>
        <taxon>Theropoda</taxon>
        <taxon>Coelurosauria</taxon>
        <taxon>Aves</taxon>
        <taxon>Neognathae</taxon>
        <taxon>Neoaves</taxon>
        <taxon>Telluraves</taxon>
        <taxon>Australaves</taxon>
        <taxon>Passeriformes</taxon>
        <taxon>Passeroidea</taxon>
        <taxon>Fringillidae</taxon>
        <taxon>Carduelinae</taxon>
        <taxon>Serinus</taxon>
    </lineage>
</organism>
<proteinExistence type="inferred from homology"/>
<evidence type="ECO:0000259" key="26">
    <source>
        <dbReference type="PROSITE" id="PS51819"/>
    </source>
</evidence>
<dbReference type="SUPFAM" id="SSF54593">
    <property type="entry name" value="Glyoxalase/Bleomycin resistance protein/Dihydroxybiphenyl dioxygenase"/>
    <property type="match status" value="1"/>
</dbReference>
<evidence type="ECO:0000256" key="4">
    <source>
        <dbReference type="ARBA" id="ARBA00005162"/>
    </source>
</evidence>
<evidence type="ECO:0000256" key="1">
    <source>
        <dbReference type="ARBA" id="ARBA00004395"/>
    </source>
</evidence>
<protein>
    <recommendedName>
        <fullName evidence="7 23">4-hydroxyphenylpyruvate dioxygenase</fullName>
    </recommendedName>
</protein>
<evidence type="ECO:0000256" key="21">
    <source>
        <dbReference type="ARBA" id="ARBA00033727"/>
    </source>
</evidence>
<keyword evidence="17 24" id="KW-0408">Iron</keyword>
<dbReference type="PANTHER" id="PTHR11959">
    <property type="entry name" value="4-HYDROXYPHENYLPYRUVATE DIOXYGENASE"/>
    <property type="match status" value="1"/>
</dbReference>
<dbReference type="GeneTree" id="ENSGT00530000063474"/>
<dbReference type="GO" id="GO:0006572">
    <property type="term" value="P:L-tyrosine catabolic process"/>
    <property type="evidence" value="ECO:0007669"/>
    <property type="project" value="UniProtKB-KW"/>
</dbReference>
<dbReference type="GO" id="GO:0003868">
    <property type="term" value="F:4-hydroxyphenylpyruvate dioxygenase activity"/>
    <property type="evidence" value="ECO:0007669"/>
    <property type="project" value="UniProtKB-EC"/>
</dbReference>
<feature type="binding site" evidence="24">
    <location>
        <position position="147"/>
    </location>
    <ligand>
        <name>Fe cation</name>
        <dbReference type="ChEBI" id="CHEBI:24875"/>
    </ligand>
</feature>
<keyword evidence="15" id="KW-0007">Acetylation</keyword>
<gene>
    <name evidence="27" type="primary">HPD</name>
</gene>
<evidence type="ECO:0000256" key="23">
    <source>
        <dbReference type="PIRNR" id="PIRNR009283"/>
    </source>
</evidence>
<evidence type="ECO:0000256" key="13">
    <source>
        <dbReference type="ARBA" id="ARBA00022878"/>
    </source>
</evidence>
<keyword evidence="28" id="KW-1185">Reference proteome</keyword>
<dbReference type="GO" id="GO:0046872">
    <property type="term" value="F:metal ion binding"/>
    <property type="evidence" value="ECO:0007669"/>
    <property type="project" value="UniProtKB-KW"/>
</dbReference>
<keyword evidence="12" id="KW-0256">Endoplasmic reticulum</keyword>
<comment type="pathway">
    <text evidence="4">Amino-acid degradation; L-phenylalanine degradation; acetoacetate and fumarate from L-phenylalanine: step 3/6.</text>
</comment>
<keyword evidence="16" id="KW-0560">Oxidoreductase</keyword>
<evidence type="ECO:0000256" key="16">
    <source>
        <dbReference type="ARBA" id="ARBA00023002"/>
    </source>
</evidence>
<dbReference type="GO" id="GO:0042803">
    <property type="term" value="F:protein homodimerization activity"/>
    <property type="evidence" value="ECO:0007669"/>
    <property type="project" value="UniProtKB-ARBA"/>
</dbReference>
<dbReference type="Proteomes" id="UP000694409">
    <property type="component" value="Unassembled WGS sequence"/>
</dbReference>
<comment type="cofactor">
    <cofactor evidence="24">
        <name>Fe cation</name>
        <dbReference type="ChEBI" id="CHEBI:24875"/>
    </cofactor>
    <text evidence="24">Binds 1 Fe cation per subunit.</text>
</comment>
<reference evidence="27" key="1">
    <citation type="submission" date="2025-08" db="UniProtKB">
        <authorList>
            <consortium name="Ensembl"/>
        </authorList>
    </citation>
    <scope>IDENTIFICATION</scope>
</reference>
<comment type="function">
    <text evidence="21">Catalyzes the conversion of 4-hydroxyphenylpyruvic acid to homogentisic acid, one of the steps in tyrosine catabolism.</text>
</comment>
<dbReference type="GO" id="GO:0006559">
    <property type="term" value="P:L-phenylalanine catabolic process"/>
    <property type="evidence" value="ECO:0007669"/>
    <property type="project" value="UniProtKB-KW"/>
</dbReference>
<keyword evidence="20" id="KW-0585">Phenylalanine catabolism</keyword>
<evidence type="ECO:0000256" key="24">
    <source>
        <dbReference type="PIRSR" id="PIRSR009283-1"/>
    </source>
</evidence>
<dbReference type="Ensembl" id="ENSSCAT00000014253.1">
    <property type="protein sequence ID" value="ENSSCAP00000012659.1"/>
    <property type="gene ID" value="ENSSCAG00000009391.1"/>
</dbReference>
<feature type="domain" description="VOC" evidence="26">
    <location>
        <begin position="18"/>
        <end position="145"/>
    </location>
</feature>
<dbReference type="Gene3D" id="3.10.180.10">
    <property type="entry name" value="2,3-Dihydroxybiphenyl 1,2-Dioxygenase, domain 1"/>
    <property type="match status" value="2"/>
</dbReference>
<dbReference type="Pfam" id="PF00903">
    <property type="entry name" value="Glyoxalase"/>
    <property type="match status" value="1"/>
</dbReference>
<feature type="binding site" evidence="24">
    <location>
        <position position="313"/>
    </location>
    <ligand>
        <name>Fe cation</name>
        <dbReference type="ChEBI" id="CHEBI:24875"/>
    </ligand>
</feature>
<dbReference type="CDD" id="cd07250">
    <property type="entry name" value="HPPD_C_like"/>
    <property type="match status" value="1"/>
</dbReference>
<keyword evidence="10 24" id="KW-0479">Metal-binding</keyword>
<dbReference type="PROSITE" id="PS51819">
    <property type="entry name" value="VOC"/>
    <property type="match status" value="2"/>
</dbReference>
<dbReference type="AlphaFoldDB" id="A0A8C9N695"/>
<keyword evidence="13" id="KW-0828">Tyrosine catabolism</keyword>
<evidence type="ECO:0000256" key="7">
    <source>
        <dbReference type="ARBA" id="ARBA00018452"/>
    </source>
</evidence>
<comment type="subunit">
    <text evidence="6">Homodimer.</text>
</comment>
<keyword evidence="14" id="KW-0223">Dioxygenase</keyword>
<comment type="similarity">
    <text evidence="5 23">Belongs to the 4HPPD family.</text>
</comment>
<comment type="subcellular location">
    <subcellularLocation>
        <location evidence="3">Cytoplasm</location>
    </subcellularLocation>
    <subcellularLocation>
        <location evidence="2">Endoplasmic reticulum membrane</location>
        <topology evidence="2">Peripheral membrane protein</topology>
    </subcellularLocation>
    <subcellularLocation>
        <location evidence="1">Golgi apparatus membrane</location>
        <topology evidence="1">Peripheral membrane protein</topology>
    </subcellularLocation>
</comment>
<reference evidence="27" key="2">
    <citation type="submission" date="2025-09" db="UniProtKB">
        <authorList>
            <consortium name="Ensembl"/>
        </authorList>
    </citation>
    <scope>IDENTIFICATION</scope>
</reference>
<evidence type="ECO:0000256" key="17">
    <source>
        <dbReference type="ARBA" id="ARBA00023004"/>
    </source>
</evidence>
<evidence type="ECO:0000256" key="14">
    <source>
        <dbReference type="ARBA" id="ARBA00022964"/>
    </source>
</evidence>
<sequence length="357" mass="40454">QTSYTDKGEKPQRGRFIHFHSITFWVGNAKQAASYYCNKLGFEELAYRGLETGSREVVSHVVKQDKIVFVFSSALNPGNEEMGEHLVKHGDGVKDIAFEVEDCDFIVQVGSPSTPSHTAPQNGEGRQGWPSLSPPHRPSAKLSFVDHVVGNQPDLQMVPVADWYQKNLLFHRFWSVDDKQLHTEFSALRSIVVTNYEETIKMPINEPAPGKKKSQIQEYIDYYGGAGVQHIALNTPDIISAITNLKQRGMQFMDVPSSYYQVLRERLKTAKIKVKENIDKLAELKILVDFDEKGYLLQIFTKPVQDRPTVFLEVIQRHNHQGFGAGNFKSLFEAIEMDQDARGNLTVLEPNGETKRM</sequence>
<dbReference type="GO" id="GO:0005789">
    <property type="term" value="C:endoplasmic reticulum membrane"/>
    <property type="evidence" value="ECO:0007669"/>
    <property type="project" value="UniProtKB-SubCell"/>
</dbReference>
<dbReference type="PANTHER" id="PTHR11959:SF12">
    <property type="entry name" value="4-HYDROXYPHENYLPYRUVATE DIOXYGENASE"/>
    <property type="match status" value="1"/>
</dbReference>
<feature type="compositionally biased region" description="Polar residues" evidence="25">
    <location>
        <begin position="111"/>
        <end position="121"/>
    </location>
</feature>
<evidence type="ECO:0000256" key="18">
    <source>
        <dbReference type="ARBA" id="ARBA00023034"/>
    </source>
</evidence>
<evidence type="ECO:0000313" key="28">
    <source>
        <dbReference type="Proteomes" id="UP000694409"/>
    </source>
</evidence>
<evidence type="ECO:0000256" key="8">
    <source>
        <dbReference type="ARBA" id="ARBA00022490"/>
    </source>
</evidence>
<evidence type="ECO:0000256" key="3">
    <source>
        <dbReference type="ARBA" id="ARBA00004496"/>
    </source>
</evidence>
<dbReference type="CDD" id="cd08342">
    <property type="entry name" value="HPPD_N_like"/>
    <property type="match status" value="1"/>
</dbReference>
<keyword evidence="19" id="KW-0472">Membrane</keyword>
<dbReference type="InterPro" id="IPR004360">
    <property type="entry name" value="Glyas_Fos-R_dOase_dom"/>
</dbReference>
<evidence type="ECO:0000256" key="11">
    <source>
        <dbReference type="ARBA" id="ARBA00022737"/>
    </source>
</evidence>
<evidence type="ECO:0000256" key="10">
    <source>
        <dbReference type="ARBA" id="ARBA00022723"/>
    </source>
</evidence>
<feature type="domain" description="VOC" evidence="26">
    <location>
        <begin position="144"/>
        <end position="302"/>
    </location>
</feature>
<evidence type="ECO:0000256" key="22">
    <source>
        <dbReference type="ARBA" id="ARBA00048047"/>
    </source>
</evidence>
<dbReference type="InterPro" id="IPR029068">
    <property type="entry name" value="Glyas_Bleomycin-R_OHBP_Dase"/>
</dbReference>
<evidence type="ECO:0000256" key="15">
    <source>
        <dbReference type="ARBA" id="ARBA00022990"/>
    </source>
</evidence>
<evidence type="ECO:0000256" key="19">
    <source>
        <dbReference type="ARBA" id="ARBA00023136"/>
    </source>
</evidence>
<dbReference type="NCBIfam" id="TIGR01263">
    <property type="entry name" value="4HPPD"/>
    <property type="match status" value="1"/>
</dbReference>
<feature type="binding site" evidence="24">
    <location>
        <position position="230"/>
    </location>
    <ligand>
        <name>Fe cation</name>
        <dbReference type="ChEBI" id="CHEBI:24875"/>
    </ligand>
</feature>